<name>A0A1H8ZRU9_9GAMM</name>
<keyword evidence="2" id="KW-0812">Transmembrane</keyword>
<accession>A0A1H8ZRU9</accession>
<dbReference type="Pfam" id="PF13464">
    <property type="entry name" value="RodZ_C"/>
    <property type="match status" value="1"/>
</dbReference>
<evidence type="ECO:0000256" key="2">
    <source>
        <dbReference type="SAM" id="Phobius"/>
    </source>
</evidence>
<keyword evidence="5" id="KW-1185">Reference proteome</keyword>
<keyword evidence="2" id="KW-1133">Transmembrane helix</keyword>
<evidence type="ECO:0000259" key="3">
    <source>
        <dbReference type="PROSITE" id="PS50943"/>
    </source>
</evidence>
<proteinExistence type="predicted"/>
<gene>
    <name evidence="4" type="ORF">SAMN05421693_10323</name>
</gene>
<evidence type="ECO:0000313" key="5">
    <source>
        <dbReference type="Proteomes" id="UP000199496"/>
    </source>
</evidence>
<evidence type="ECO:0000256" key="1">
    <source>
        <dbReference type="SAM" id="MobiDB-lite"/>
    </source>
</evidence>
<dbReference type="RefSeq" id="WP_090203178.1">
    <property type="nucleotide sequence ID" value="NZ_FOFO01000003.1"/>
</dbReference>
<dbReference type="AlphaFoldDB" id="A0A1H8ZRU9"/>
<dbReference type="PANTHER" id="PTHR34475:SF1">
    <property type="entry name" value="CYTOSKELETON PROTEIN RODZ"/>
    <property type="match status" value="1"/>
</dbReference>
<keyword evidence="2" id="KW-0472">Membrane</keyword>
<protein>
    <submittedName>
        <fullName evidence="4">Cytoskeleton protein RodZ</fullName>
    </submittedName>
</protein>
<dbReference type="Proteomes" id="UP000199496">
    <property type="component" value="Unassembled WGS sequence"/>
</dbReference>
<dbReference type="InterPro" id="IPR025194">
    <property type="entry name" value="RodZ-like_C"/>
</dbReference>
<dbReference type="SUPFAM" id="SSF47413">
    <property type="entry name" value="lambda repressor-like DNA-binding domains"/>
    <property type="match status" value="1"/>
</dbReference>
<feature type="region of interest" description="Disordered" evidence="1">
    <location>
        <begin position="1"/>
        <end position="28"/>
    </location>
</feature>
<feature type="compositionally biased region" description="Pro residues" evidence="1">
    <location>
        <begin position="191"/>
        <end position="209"/>
    </location>
</feature>
<dbReference type="InterPro" id="IPR001387">
    <property type="entry name" value="Cro/C1-type_HTH"/>
</dbReference>
<dbReference type="EMBL" id="FOFO01000003">
    <property type="protein sequence ID" value="SEP66981.1"/>
    <property type="molecule type" value="Genomic_DNA"/>
</dbReference>
<dbReference type="GO" id="GO:0003677">
    <property type="term" value="F:DNA binding"/>
    <property type="evidence" value="ECO:0007669"/>
    <property type="project" value="InterPro"/>
</dbReference>
<dbReference type="STRING" id="867345.SAMN05421693_10323"/>
<dbReference type="PANTHER" id="PTHR34475">
    <property type="match status" value="1"/>
</dbReference>
<dbReference type="InterPro" id="IPR050400">
    <property type="entry name" value="Bact_Cytoskel_RodZ"/>
</dbReference>
<dbReference type="PROSITE" id="PS50943">
    <property type="entry name" value="HTH_CROC1"/>
    <property type="match status" value="1"/>
</dbReference>
<dbReference type="OrthoDB" id="9790252at2"/>
<feature type="transmembrane region" description="Helical" evidence="2">
    <location>
        <begin position="125"/>
        <end position="146"/>
    </location>
</feature>
<dbReference type="InterPro" id="IPR010982">
    <property type="entry name" value="Lambda_DNA-bd_dom_sf"/>
</dbReference>
<sequence length="310" mass="33091">MQQEDRDIQTAATPSPGGLLRAAREQAGMSREDLAARLHLPPRVMEALEEDRFEQLPEPPYVRGYLRGCAKVLEVDAEPMISALEQATGALRERLEIAPSAMRGHDDDATPAAAATGGGRSWSMIMMIGLVLMLVLGLLLFSSVWLRDPVEPGGSGPEEPARVYPEPAVAPLATRVVPPSESSAEPRDSTPTPPVTPEAPEPLPPPETPPSSEATAAPAAAEPPPPPAGQGRLVLRFEEDSWVEITDAAGGRLLVGLMRKGSERRIEGAVPIRIFLGNAPGVRLTFNGQPMDMSGDTRADNTARFTVGRR</sequence>
<dbReference type="Gene3D" id="1.10.260.40">
    <property type="entry name" value="lambda repressor-like DNA-binding domains"/>
    <property type="match status" value="1"/>
</dbReference>
<dbReference type="CDD" id="cd00093">
    <property type="entry name" value="HTH_XRE"/>
    <property type="match status" value="1"/>
</dbReference>
<dbReference type="Pfam" id="PF13413">
    <property type="entry name" value="HTH_25"/>
    <property type="match status" value="1"/>
</dbReference>
<feature type="domain" description="HTH cro/C1-type" evidence="3">
    <location>
        <begin position="20"/>
        <end position="42"/>
    </location>
</feature>
<reference evidence="4 5" key="1">
    <citation type="submission" date="2016-10" db="EMBL/GenBank/DDBJ databases">
        <authorList>
            <person name="de Groot N.N."/>
        </authorList>
    </citation>
    <scope>NUCLEOTIDE SEQUENCE [LARGE SCALE GENOMIC DNA]</scope>
    <source>
        <strain evidence="4 5">B7-7</strain>
    </source>
</reference>
<evidence type="ECO:0000313" key="4">
    <source>
        <dbReference type="EMBL" id="SEP66981.1"/>
    </source>
</evidence>
<feature type="region of interest" description="Disordered" evidence="1">
    <location>
        <begin position="176"/>
        <end position="232"/>
    </location>
</feature>
<organism evidence="4 5">
    <name type="scientific">Ectothiorhodospira magna</name>
    <dbReference type="NCBI Taxonomy" id="867345"/>
    <lineage>
        <taxon>Bacteria</taxon>
        <taxon>Pseudomonadati</taxon>
        <taxon>Pseudomonadota</taxon>
        <taxon>Gammaproteobacteria</taxon>
        <taxon>Chromatiales</taxon>
        <taxon>Ectothiorhodospiraceae</taxon>
        <taxon>Ectothiorhodospira</taxon>
    </lineage>
</organism>
<feature type="compositionally biased region" description="Low complexity" evidence="1">
    <location>
        <begin position="210"/>
        <end position="220"/>
    </location>
</feature>